<dbReference type="EnsemblMetazoa" id="GAUT051733-RA">
    <property type="protein sequence ID" value="GAUT051733-PA"/>
    <property type="gene ID" value="GAUT051733"/>
</dbReference>
<dbReference type="AlphaFoldDB" id="A0A1A9VYG1"/>
<dbReference type="Proteomes" id="UP000078200">
    <property type="component" value="Unassembled WGS sequence"/>
</dbReference>
<dbReference type="VEuPathDB" id="VectorBase:GAUT051733"/>
<evidence type="ECO:0000313" key="1">
    <source>
        <dbReference type="EnsemblMetazoa" id="GAUT051733-PA"/>
    </source>
</evidence>
<evidence type="ECO:0000313" key="2">
    <source>
        <dbReference type="Proteomes" id="UP000078200"/>
    </source>
</evidence>
<reference evidence="1" key="1">
    <citation type="submission" date="2020-05" db="UniProtKB">
        <authorList>
            <consortium name="EnsemblMetazoa"/>
        </authorList>
    </citation>
    <scope>IDENTIFICATION</scope>
    <source>
        <strain evidence="1">TTRI</strain>
    </source>
</reference>
<keyword evidence="2" id="KW-1185">Reference proteome</keyword>
<proteinExistence type="predicted"/>
<accession>A0A1A9VYG1</accession>
<protein>
    <submittedName>
        <fullName evidence="1">Uncharacterized protein</fullName>
    </submittedName>
</protein>
<name>A0A1A9VYG1_GLOAU</name>
<sequence>MDACSKPLQLLQYRQSTSARNACSYLEASTCIYTIYDNEFTQIEQNCIVGVTLLPSLGNWPKRAVNMSRIIKLIRICGANRSEAALQDAGLPRHYRKNLCTFANDFDLEMLNAQIQILILYNN</sequence>
<organism evidence="1 2">
    <name type="scientific">Glossina austeni</name>
    <name type="common">Savannah tsetse fly</name>
    <dbReference type="NCBI Taxonomy" id="7395"/>
    <lineage>
        <taxon>Eukaryota</taxon>
        <taxon>Metazoa</taxon>
        <taxon>Ecdysozoa</taxon>
        <taxon>Arthropoda</taxon>
        <taxon>Hexapoda</taxon>
        <taxon>Insecta</taxon>
        <taxon>Pterygota</taxon>
        <taxon>Neoptera</taxon>
        <taxon>Endopterygota</taxon>
        <taxon>Diptera</taxon>
        <taxon>Brachycera</taxon>
        <taxon>Muscomorpha</taxon>
        <taxon>Hippoboscoidea</taxon>
        <taxon>Glossinidae</taxon>
        <taxon>Glossina</taxon>
    </lineage>
</organism>